<gene>
    <name evidence="8" type="ordered locus">Srot_1005</name>
</gene>
<feature type="transmembrane region" description="Helical" evidence="6">
    <location>
        <begin position="337"/>
        <end position="359"/>
    </location>
</feature>
<dbReference type="InterPro" id="IPR036259">
    <property type="entry name" value="MFS_trans_sf"/>
</dbReference>
<feature type="transmembrane region" description="Helical" evidence="6">
    <location>
        <begin position="91"/>
        <end position="109"/>
    </location>
</feature>
<proteinExistence type="predicted"/>
<dbReference type="GO" id="GO:0005886">
    <property type="term" value="C:plasma membrane"/>
    <property type="evidence" value="ECO:0007669"/>
    <property type="project" value="UniProtKB-SubCell"/>
</dbReference>
<keyword evidence="4 6" id="KW-1133">Transmembrane helix</keyword>
<evidence type="ECO:0000256" key="5">
    <source>
        <dbReference type="ARBA" id="ARBA00023136"/>
    </source>
</evidence>
<dbReference type="EMBL" id="CP001958">
    <property type="protein sequence ID" value="ADG97478.1"/>
    <property type="molecule type" value="Genomic_DNA"/>
</dbReference>
<feature type="transmembrane region" description="Helical" evidence="6">
    <location>
        <begin position="305"/>
        <end position="325"/>
    </location>
</feature>
<dbReference type="OrthoDB" id="3503984at2"/>
<dbReference type="HOGENOM" id="CLU_000960_2_6_11"/>
<dbReference type="PROSITE" id="PS50850">
    <property type="entry name" value="MFS"/>
    <property type="match status" value="1"/>
</dbReference>
<comment type="subcellular location">
    <subcellularLocation>
        <location evidence="1">Cell membrane</location>
        <topology evidence="1">Multi-pass membrane protein</topology>
    </subcellularLocation>
</comment>
<dbReference type="PANTHER" id="PTHR23501:SF154">
    <property type="entry name" value="MULTIDRUG-EFFLUX TRANSPORTER RV1634-RELATED"/>
    <property type="match status" value="1"/>
</dbReference>
<dbReference type="GO" id="GO:0022857">
    <property type="term" value="F:transmembrane transporter activity"/>
    <property type="evidence" value="ECO:0007669"/>
    <property type="project" value="InterPro"/>
</dbReference>
<keyword evidence="9" id="KW-1185">Reference proteome</keyword>
<dbReference type="Proteomes" id="UP000002247">
    <property type="component" value="Chromosome"/>
</dbReference>
<feature type="domain" description="Major facilitator superfamily (MFS) profile" evidence="7">
    <location>
        <begin position="26"/>
        <end position="467"/>
    </location>
</feature>
<feature type="transmembrane region" description="Helical" evidence="6">
    <location>
        <begin position="365"/>
        <end position="383"/>
    </location>
</feature>
<evidence type="ECO:0000313" key="8">
    <source>
        <dbReference type="EMBL" id="ADG97478.1"/>
    </source>
</evidence>
<evidence type="ECO:0000256" key="3">
    <source>
        <dbReference type="ARBA" id="ARBA00022692"/>
    </source>
</evidence>
<feature type="transmembrane region" description="Helical" evidence="6">
    <location>
        <begin position="277"/>
        <end position="299"/>
    </location>
</feature>
<name>D6ZEV4_SEGRD</name>
<keyword evidence="3 6" id="KW-0812">Transmembrane</keyword>
<dbReference type="STRING" id="640132.Srot_1005"/>
<evidence type="ECO:0000313" key="9">
    <source>
        <dbReference type="Proteomes" id="UP000002247"/>
    </source>
</evidence>
<keyword evidence="5 6" id="KW-0472">Membrane</keyword>
<evidence type="ECO:0000259" key="7">
    <source>
        <dbReference type="PROSITE" id="PS50850"/>
    </source>
</evidence>
<keyword evidence="2" id="KW-0813">Transport</keyword>
<dbReference type="RefSeq" id="WP_013137934.1">
    <property type="nucleotide sequence ID" value="NC_014168.1"/>
</dbReference>
<feature type="transmembrane region" description="Helical" evidence="6">
    <location>
        <begin position="60"/>
        <end position="85"/>
    </location>
</feature>
<dbReference type="PANTHER" id="PTHR23501">
    <property type="entry name" value="MAJOR FACILITATOR SUPERFAMILY"/>
    <property type="match status" value="1"/>
</dbReference>
<evidence type="ECO:0000256" key="4">
    <source>
        <dbReference type="ARBA" id="ARBA00022989"/>
    </source>
</evidence>
<dbReference type="Gene3D" id="1.20.1250.20">
    <property type="entry name" value="MFS general substrate transporter like domains"/>
    <property type="match status" value="1"/>
</dbReference>
<feature type="transmembrane region" description="Helical" evidence="6">
    <location>
        <begin position="237"/>
        <end position="256"/>
    </location>
</feature>
<dbReference type="KEGG" id="srt:Srot_1005"/>
<dbReference type="Pfam" id="PF07690">
    <property type="entry name" value="MFS_1"/>
    <property type="match status" value="1"/>
</dbReference>
<dbReference type="eggNOG" id="COG0477">
    <property type="taxonomic scope" value="Bacteria"/>
</dbReference>
<evidence type="ECO:0000256" key="2">
    <source>
        <dbReference type="ARBA" id="ARBA00022448"/>
    </source>
</evidence>
<dbReference type="InterPro" id="IPR020846">
    <property type="entry name" value="MFS_dom"/>
</dbReference>
<dbReference type="Gene3D" id="1.20.1720.10">
    <property type="entry name" value="Multidrug resistance protein D"/>
    <property type="match status" value="1"/>
</dbReference>
<accession>D6ZEV4</accession>
<dbReference type="InterPro" id="IPR011701">
    <property type="entry name" value="MFS"/>
</dbReference>
<feature type="transmembrane region" description="Helical" evidence="6">
    <location>
        <begin position="26"/>
        <end position="48"/>
    </location>
</feature>
<feature type="transmembrane region" description="Helical" evidence="6">
    <location>
        <begin position="145"/>
        <end position="167"/>
    </location>
</feature>
<dbReference type="SUPFAM" id="SSF103473">
    <property type="entry name" value="MFS general substrate transporter"/>
    <property type="match status" value="1"/>
</dbReference>
<dbReference type="AlphaFoldDB" id="D6ZEV4"/>
<sequence>MIPDGQGTARRAGSWGELLGKKHAPAAFVLAAGVALYATNAYLTASLLPTAVAEIGGERYYAWTMTAFLISSVLSVTSVGALVGAWGPRNAYLAALALFGAGTLVCAVSQSMAEMLLGRSVQGIGGGLLSGLGYATMRSALPERLWAYASGLVSAMWGLGTFLGPAAGGLFAQAHAWRGAFLVLLAVTSLTAAVTPFAFRRSPRAQRPRGLPSLFSLSLLVGAELAASVASAAPSRLGLWLALVAAATLVTGFFWADSRAKHGVLPPVAYARGSTLPWAYLVIGALTAGTSVEIFIPLFGQRLGGLSPVAAGFFGALFALGWTLGEFPSVPVVGPRRVRAILVAGPLVTAAALVLAGSLRLSCDRALFGASVLVAGMGVGIAWPHLAVLVMRSAEDPDEGARGSGHLRRAVGRGDLRRRARGIAREPGRNGERNRCALALLRDRPDRADRVLRRPARPSPADLNSEF</sequence>
<organism evidence="8 9">
    <name type="scientific">Segniliparus rotundus (strain ATCC BAA-972 / CDC 1076 / CIP 108378 / DSM 44985 / JCM 13578)</name>
    <dbReference type="NCBI Taxonomy" id="640132"/>
    <lineage>
        <taxon>Bacteria</taxon>
        <taxon>Bacillati</taxon>
        <taxon>Actinomycetota</taxon>
        <taxon>Actinomycetes</taxon>
        <taxon>Mycobacteriales</taxon>
        <taxon>Segniliparaceae</taxon>
        <taxon>Segniliparus</taxon>
    </lineage>
</organism>
<reference evidence="8 9" key="1">
    <citation type="journal article" date="2010" name="Stand. Genomic Sci.">
        <title>Complete genome sequence of Segniliparus rotundus type strain (CDC 1076).</title>
        <authorList>
            <person name="Sikorski J."/>
            <person name="Lapidus A."/>
            <person name="Copeland A."/>
            <person name="Misra M."/>
            <person name="Glavina Del Rio T."/>
            <person name="Nolan M."/>
            <person name="Lucas S."/>
            <person name="Chen F."/>
            <person name="Tice H."/>
            <person name="Cheng J.F."/>
            <person name="Jando M."/>
            <person name="Schneider S."/>
            <person name="Bruce D."/>
            <person name="Goodwin L."/>
            <person name="Pitluck S."/>
            <person name="Liolios K."/>
            <person name="Mikhailova N."/>
            <person name="Pati A."/>
            <person name="Ivanova N."/>
            <person name="Mavromatis K."/>
            <person name="Chen A."/>
            <person name="Palaniappan K."/>
            <person name="Chertkov O."/>
            <person name="Land M."/>
            <person name="Hauser L."/>
            <person name="Chang Y.J."/>
            <person name="Jeffries C.D."/>
            <person name="Brettin T."/>
            <person name="Detter J.C."/>
            <person name="Han C."/>
            <person name="Rohde M."/>
            <person name="Goker M."/>
            <person name="Bristow J."/>
            <person name="Eisen J.A."/>
            <person name="Markowitz V."/>
            <person name="Hugenholtz P."/>
            <person name="Kyrpides N.C."/>
            <person name="Klenk H.P."/>
        </authorList>
    </citation>
    <scope>NUCLEOTIDE SEQUENCE [LARGE SCALE GENOMIC DNA]</scope>
    <source>
        <strain evidence="9">ATCC BAA-972 / CDC 1076 / CIP 108378 / DSM 44985 / JCM 13578</strain>
    </source>
</reference>
<evidence type="ECO:0000256" key="1">
    <source>
        <dbReference type="ARBA" id="ARBA00004651"/>
    </source>
</evidence>
<feature type="transmembrane region" description="Helical" evidence="6">
    <location>
        <begin position="179"/>
        <end position="199"/>
    </location>
</feature>
<protein>
    <submittedName>
        <fullName evidence="8">Major facilitator superfamily MFS_1</fullName>
    </submittedName>
</protein>
<evidence type="ECO:0000256" key="6">
    <source>
        <dbReference type="SAM" id="Phobius"/>
    </source>
</evidence>